<feature type="transmembrane region" description="Helical" evidence="1">
    <location>
        <begin position="173"/>
        <end position="195"/>
    </location>
</feature>
<keyword evidence="1" id="KW-0812">Transmembrane</keyword>
<evidence type="ECO:0000313" key="3">
    <source>
        <dbReference type="Proteomes" id="UP000221165"/>
    </source>
</evidence>
<reference evidence="2 3" key="1">
    <citation type="journal article" date="2017" name="Int. J. Parasitol.">
        <title>The genome of the protozoan parasite Cystoisospora suis and a reverse vaccinology approach to identify vaccine candidates.</title>
        <authorList>
            <person name="Palmieri N."/>
            <person name="Shrestha A."/>
            <person name="Ruttkowski B."/>
            <person name="Beck T."/>
            <person name="Vogl C."/>
            <person name="Tomley F."/>
            <person name="Blake D.P."/>
            <person name="Joachim A."/>
        </authorList>
    </citation>
    <scope>NUCLEOTIDE SEQUENCE [LARGE SCALE GENOMIC DNA]</scope>
    <source>
        <strain evidence="2 3">Wien I</strain>
    </source>
</reference>
<protein>
    <submittedName>
        <fullName evidence="2">Membrane protein</fullName>
    </submittedName>
</protein>
<dbReference type="AlphaFoldDB" id="A0A2C6KN36"/>
<dbReference type="EMBL" id="MIGC01004484">
    <property type="protein sequence ID" value="PHJ18028.1"/>
    <property type="molecule type" value="Genomic_DNA"/>
</dbReference>
<organism evidence="2 3">
    <name type="scientific">Cystoisospora suis</name>
    <dbReference type="NCBI Taxonomy" id="483139"/>
    <lineage>
        <taxon>Eukaryota</taxon>
        <taxon>Sar</taxon>
        <taxon>Alveolata</taxon>
        <taxon>Apicomplexa</taxon>
        <taxon>Conoidasida</taxon>
        <taxon>Coccidia</taxon>
        <taxon>Eucoccidiorida</taxon>
        <taxon>Eimeriorina</taxon>
        <taxon>Sarcocystidae</taxon>
        <taxon>Cystoisospora</taxon>
    </lineage>
</organism>
<comment type="caution">
    <text evidence="2">The sequence shown here is derived from an EMBL/GenBank/DDBJ whole genome shotgun (WGS) entry which is preliminary data.</text>
</comment>
<sequence length="216" mass="24682">AGLPRESSAKSCANPTVNYQCWQSLPFRASAAPCVKIKTIIFYTSTEPRLASLCCRFACHAESGGVFILLLPGLNLFLFVESHLLPHPSLAFLSSSTMRVYPPVAGGPVYWWLRNTFLAARRSRNRIARAFELNWDMTKFACNGVPKTSYNPRVNEWVWNVDTDLWNGVGGQAWWYVGAQAMFTFYWAFALYTVVERWHVNGRIDSWSKWKNRPTD</sequence>
<evidence type="ECO:0000313" key="2">
    <source>
        <dbReference type="EMBL" id="PHJ18028.1"/>
    </source>
</evidence>
<feature type="non-terminal residue" evidence="2">
    <location>
        <position position="1"/>
    </location>
</feature>
<gene>
    <name evidence="2" type="ORF">CSUI_008148</name>
</gene>
<dbReference type="VEuPathDB" id="ToxoDB:CSUI_008148"/>
<name>A0A2C6KN36_9APIC</name>
<dbReference type="Proteomes" id="UP000221165">
    <property type="component" value="Unassembled WGS sequence"/>
</dbReference>
<proteinExistence type="predicted"/>
<evidence type="ECO:0000256" key="1">
    <source>
        <dbReference type="SAM" id="Phobius"/>
    </source>
</evidence>
<dbReference type="RefSeq" id="XP_067919739.1">
    <property type="nucleotide sequence ID" value="XM_068068286.1"/>
</dbReference>
<dbReference type="OrthoDB" id="361897at2759"/>
<keyword evidence="3" id="KW-1185">Reference proteome</keyword>
<keyword evidence="1" id="KW-0472">Membrane</keyword>
<dbReference type="GeneID" id="94431497"/>
<accession>A0A2C6KN36</accession>
<keyword evidence="1" id="KW-1133">Transmembrane helix</keyword>
<feature type="transmembrane region" description="Helical" evidence="1">
    <location>
        <begin position="66"/>
        <end position="85"/>
    </location>
</feature>